<dbReference type="Proteomes" id="UP000007652">
    <property type="component" value="Unassembled WGS sequence"/>
</dbReference>
<dbReference type="PANTHER" id="PTHR33217:SF8">
    <property type="entry name" value="MUTATOR FAMILY TRANSPOSASE"/>
    <property type="match status" value="1"/>
</dbReference>
<accession>I7LKX4</accession>
<comment type="caution">
    <text evidence="7">The sequence shown here is derived from an EMBL/GenBank/DDBJ whole genome shotgun (WGS) entry which is preliminary data.</text>
</comment>
<name>I7LKX4_9CLOT</name>
<organism evidence="7 8">
    <name type="scientific">Caloramator australicus RC3</name>
    <dbReference type="NCBI Taxonomy" id="857293"/>
    <lineage>
        <taxon>Bacteria</taxon>
        <taxon>Bacillati</taxon>
        <taxon>Bacillota</taxon>
        <taxon>Clostridia</taxon>
        <taxon>Eubacteriales</taxon>
        <taxon>Clostridiaceae</taxon>
        <taxon>Caloramator</taxon>
    </lineage>
</organism>
<reference evidence="7 8" key="1">
    <citation type="journal article" date="2011" name="J. Bacteriol.">
        <title>Draft genome sequence of Caloramator australicus strain RC3T, a thermoanaerobe from the Great Artesian Basin of Australia.</title>
        <authorList>
            <person name="Ogg C.D."/>
            <person name="Patel B.K.C."/>
        </authorList>
    </citation>
    <scope>NUCLEOTIDE SEQUENCE [LARGE SCALE GENOMIC DNA]</scope>
    <source>
        <strain evidence="7 8">RC3</strain>
    </source>
</reference>
<dbReference type="AlphaFoldDB" id="I7LKX4"/>
<evidence type="ECO:0000256" key="5">
    <source>
        <dbReference type="ARBA" id="ARBA00023172"/>
    </source>
</evidence>
<keyword evidence="3 6" id="KW-0815">Transposition</keyword>
<keyword evidence="4 6" id="KW-0238">DNA-binding</keyword>
<keyword evidence="6" id="KW-0814">Transposable element</keyword>
<dbReference type="InterPro" id="IPR001207">
    <property type="entry name" value="Transposase_mutator"/>
</dbReference>
<evidence type="ECO:0000256" key="1">
    <source>
        <dbReference type="ARBA" id="ARBA00002190"/>
    </source>
</evidence>
<evidence type="ECO:0000256" key="6">
    <source>
        <dbReference type="RuleBase" id="RU365089"/>
    </source>
</evidence>
<sequence length="81" mass="9728">MAKLLSVCDKSWENNWEVLIPFYRFPEEIRKIMYTTNIIEGFHRQLRKVTKSKAIFPNDESLEKMLFLVAKECNEKMDTKI</sequence>
<keyword evidence="8" id="KW-1185">Reference proteome</keyword>
<evidence type="ECO:0000313" key="8">
    <source>
        <dbReference type="Proteomes" id="UP000007652"/>
    </source>
</evidence>
<dbReference type="GO" id="GO:0003677">
    <property type="term" value="F:DNA binding"/>
    <property type="evidence" value="ECO:0007669"/>
    <property type="project" value="UniProtKB-UniRule"/>
</dbReference>
<dbReference type="GO" id="GO:0004803">
    <property type="term" value="F:transposase activity"/>
    <property type="evidence" value="ECO:0007669"/>
    <property type="project" value="UniProtKB-UniRule"/>
</dbReference>
<evidence type="ECO:0000256" key="2">
    <source>
        <dbReference type="ARBA" id="ARBA00010961"/>
    </source>
</evidence>
<gene>
    <name evidence="7" type="ORF">CAAU_2702</name>
</gene>
<comment type="function">
    <text evidence="1 6">Required for the transposition of the insertion element.</text>
</comment>
<dbReference type="PANTHER" id="PTHR33217">
    <property type="entry name" value="TRANSPOSASE FOR INSERTION SEQUENCE ELEMENT IS1081"/>
    <property type="match status" value="1"/>
</dbReference>
<comment type="similarity">
    <text evidence="2 6">Belongs to the transposase mutator family.</text>
</comment>
<evidence type="ECO:0000256" key="4">
    <source>
        <dbReference type="ARBA" id="ARBA00023125"/>
    </source>
</evidence>
<dbReference type="GO" id="GO:0006313">
    <property type="term" value="P:DNA transposition"/>
    <property type="evidence" value="ECO:0007669"/>
    <property type="project" value="UniProtKB-UniRule"/>
</dbReference>
<keyword evidence="5 6" id="KW-0233">DNA recombination</keyword>
<dbReference type="EMBL" id="CAKP01000158">
    <property type="protein sequence ID" value="CCJ34785.1"/>
    <property type="molecule type" value="Genomic_DNA"/>
</dbReference>
<evidence type="ECO:0000313" key="7">
    <source>
        <dbReference type="EMBL" id="CCJ34785.1"/>
    </source>
</evidence>
<proteinExistence type="inferred from homology"/>
<dbReference type="Pfam" id="PF00872">
    <property type="entry name" value="Transposase_mut"/>
    <property type="match status" value="1"/>
</dbReference>
<evidence type="ECO:0000256" key="3">
    <source>
        <dbReference type="ARBA" id="ARBA00022578"/>
    </source>
</evidence>
<dbReference type="eggNOG" id="COG3328">
    <property type="taxonomic scope" value="Bacteria"/>
</dbReference>
<protein>
    <recommendedName>
        <fullName evidence="6">Mutator family transposase</fullName>
    </recommendedName>
</protein>